<sequence length="211" mass="23823">MAQAVLRLLRQRGEERSPEDSRRDGHDADAIAGEFAGDRQRHADDAALRSGVGGLADLTVVRCDRSRVDHDAALLADRLGRVERCGEFRQDVEAADQVYADDLRERRERQRLAVTVDHFRRRRDPSAVHQDARLAVHRLRFRDGVRDGLVVRDVHADEVSADLPSQRRSRVLVEVEDRDLRTLCGKSLGRTFAKAGRTSGDDRCNAFDVHV</sequence>
<protein>
    <submittedName>
        <fullName evidence="1">Uncharacterized protein</fullName>
    </submittedName>
</protein>
<keyword evidence="2" id="KW-1185">Reference proteome</keyword>
<name>A0A2A2K1L4_9BILA</name>
<organism evidence="1 2">
    <name type="scientific">Diploscapter pachys</name>
    <dbReference type="NCBI Taxonomy" id="2018661"/>
    <lineage>
        <taxon>Eukaryota</taxon>
        <taxon>Metazoa</taxon>
        <taxon>Ecdysozoa</taxon>
        <taxon>Nematoda</taxon>
        <taxon>Chromadorea</taxon>
        <taxon>Rhabditida</taxon>
        <taxon>Rhabditina</taxon>
        <taxon>Rhabditomorpha</taxon>
        <taxon>Rhabditoidea</taxon>
        <taxon>Rhabditidae</taxon>
        <taxon>Diploscapter</taxon>
    </lineage>
</organism>
<comment type="caution">
    <text evidence="1">The sequence shown here is derived from an EMBL/GenBank/DDBJ whole genome shotgun (WGS) entry which is preliminary data.</text>
</comment>
<evidence type="ECO:0000313" key="1">
    <source>
        <dbReference type="EMBL" id="PAV67825.1"/>
    </source>
</evidence>
<proteinExistence type="predicted"/>
<dbReference type="Proteomes" id="UP000218231">
    <property type="component" value="Unassembled WGS sequence"/>
</dbReference>
<reference evidence="1 2" key="1">
    <citation type="journal article" date="2017" name="Curr. Biol.">
        <title>Genome architecture and evolution of a unichromosomal asexual nematode.</title>
        <authorList>
            <person name="Fradin H."/>
            <person name="Zegar C."/>
            <person name="Gutwein M."/>
            <person name="Lucas J."/>
            <person name="Kovtun M."/>
            <person name="Corcoran D."/>
            <person name="Baugh L.R."/>
            <person name="Kiontke K."/>
            <person name="Gunsalus K."/>
            <person name="Fitch D.H."/>
            <person name="Piano F."/>
        </authorList>
    </citation>
    <scope>NUCLEOTIDE SEQUENCE [LARGE SCALE GENOMIC DNA]</scope>
    <source>
        <strain evidence="1">PF1309</strain>
    </source>
</reference>
<evidence type="ECO:0000313" key="2">
    <source>
        <dbReference type="Proteomes" id="UP000218231"/>
    </source>
</evidence>
<gene>
    <name evidence="1" type="ORF">WR25_02695</name>
</gene>
<dbReference type="AlphaFoldDB" id="A0A2A2K1L4"/>
<accession>A0A2A2K1L4</accession>
<dbReference type="EMBL" id="LIAE01009882">
    <property type="protein sequence ID" value="PAV67825.1"/>
    <property type="molecule type" value="Genomic_DNA"/>
</dbReference>